<feature type="region of interest" description="Disordered" evidence="1">
    <location>
        <begin position="1"/>
        <end position="32"/>
    </location>
</feature>
<organism evidence="2 3">
    <name type="scientific">Elaeophora elaphi</name>
    <dbReference type="NCBI Taxonomy" id="1147741"/>
    <lineage>
        <taxon>Eukaryota</taxon>
        <taxon>Metazoa</taxon>
        <taxon>Ecdysozoa</taxon>
        <taxon>Nematoda</taxon>
        <taxon>Chromadorea</taxon>
        <taxon>Rhabditida</taxon>
        <taxon>Spirurina</taxon>
        <taxon>Spiruromorpha</taxon>
        <taxon>Filarioidea</taxon>
        <taxon>Onchocercidae</taxon>
        <taxon>Elaeophora</taxon>
    </lineage>
</organism>
<dbReference type="STRING" id="1147741.A0A0R3RP77"/>
<evidence type="ECO:0000256" key="1">
    <source>
        <dbReference type="SAM" id="MobiDB-lite"/>
    </source>
</evidence>
<evidence type="ECO:0000313" key="2">
    <source>
        <dbReference type="Proteomes" id="UP000050640"/>
    </source>
</evidence>
<dbReference type="WBParaSite" id="EEL_0000328901-mRNA-1">
    <property type="protein sequence ID" value="EEL_0000328901-mRNA-1"/>
    <property type="gene ID" value="EEL_0000328901"/>
</dbReference>
<accession>A0A0R3RP77</accession>
<reference evidence="3" key="1">
    <citation type="submission" date="2017-02" db="UniProtKB">
        <authorList>
            <consortium name="WormBaseParasite"/>
        </authorList>
    </citation>
    <scope>IDENTIFICATION</scope>
</reference>
<dbReference type="AlphaFoldDB" id="A0A0R3RP77"/>
<protein>
    <submittedName>
        <fullName evidence="3">Uncharacterized protein</fullName>
    </submittedName>
</protein>
<name>A0A0R3RP77_9BILA</name>
<proteinExistence type="predicted"/>
<evidence type="ECO:0000313" key="3">
    <source>
        <dbReference type="WBParaSite" id="EEL_0000328901-mRNA-1"/>
    </source>
</evidence>
<sequence length="59" mass="6470">MADKTKHWEATISPTSARLPSRRRLKRSTTATTAPISASSLVAPIPLCDVQKQGQLMHQ</sequence>
<dbReference type="Proteomes" id="UP000050640">
    <property type="component" value="Unplaced"/>
</dbReference>
<keyword evidence="2" id="KW-1185">Reference proteome</keyword>